<evidence type="ECO:0000313" key="6">
    <source>
        <dbReference type="Proteomes" id="UP000199328"/>
    </source>
</evidence>
<evidence type="ECO:0000256" key="3">
    <source>
        <dbReference type="ARBA" id="ARBA00023002"/>
    </source>
</evidence>
<dbReference type="InterPro" id="IPR005107">
    <property type="entry name" value="CO_DH_flav_C"/>
</dbReference>
<dbReference type="Pfam" id="PF03450">
    <property type="entry name" value="CO_deh_flav_C"/>
    <property type="match status" value="1"/>
</dbReference>
<evidence type="ECO:0000313" key="5">
    <source>
        <dbReference type="EMBL" id="SDK61820.1"/>
    </source>
</evidence>
<dbReference type="STRING" id="990712.SAMN05216257_103447"/>
<feature type="domain" description="FAD-binding PCMH-type" evidence="4">
    <location>
        <begin position="1"/>
        <end position="170"/>
    </location>
</feature>
<dbReference type="PROSITE" id="PS51387">
    <property type="entry name" value="FAD_PCMH"/>
    <property type="match status" value="1"/>
</dbReference>
<keyword evidence="3" id="KW-0560">Oxidoreductase</keyword>
<dbReference type="GO" id="GO:0071949">
    <property type="term" value="F:FAD binding"/>
    <property type="evidence" value="ECO:0007669"/>
    <property type="project" value="InterPro"/>
</dbReference>
<dbReference type="Gene3D" id="3.30.465.10">
    <property type="match status" value="1"/>
</dbReference>
<sequence length="286" mass="29402">MQELFRPRDLSEALAILAARSEVRPAAGCTDLFPATAAPALQGAHIDLTALEELSGISRTPEGFRVGAATTWREAIEADLPPAFEMLKEAAREVGSPQIQNAGTIGGNLCNASPAADGVPCLLALDAQVELASAEGRRMLPLGKFITGPRQTALGPGELLVAVHVPGEAARGASRFLKLGARRYLVISIAMVAVRLVVEEGRVASAAVAVGACSPVARRLEAVEAALVGAEATPALAARVRAADVAAALSPIDDVRADAGYRLEAAAVLVRRAVSELVTHAGECAA</sequence>
<organism evidence="5 6">
    <name type="scientific">Meinhardsimonia xiamenensis</name>
    <dbReference type="NCBI Taxonomy" id="990712"/>
    <lineage>
        <taxon>Bacteria</taxon>
        <taxon>Pseudomonadati</taxon>
        <taxon>Pseudomonadota</taxon>
        <taxon>Alphaproteobacteria</taxon>
        <taxon>Rhodobacterales</taxon>
        <taxon>Paracoccaceae</taxon>
        <taxon>Meinhardsimonia</taxon>
    </lineage>
</organism>
<dbReference type="Pfam" id="PF00941">
    <property type="entry name" value="FAD_binding_5"/>
    <property type="match status" value="1"/>
</dbReference>
<dbReference type="InterPro" id="IPR016167">
    <property type="entry name" value="FAD-bd_PCMH_sub1"/>
</dbReference>
<dbReference type="InterPro" id="IPR051312">
    <property type="entry name" value="Diverse_Substr_Oxidored"/>
</dbReference>
<dbReference type="PANTHER" id="PTHR42659">
    <property type="entry name" value="XANTHINE DEHYDROGENASE SUBUNIT C-RELATED"/>
    <property type="match status" value="1"/>
</dbReference>
<dbReference type="InterPro" id="IPR016169">
    <property type="entry name" value="FAD-bd_PCMH_sub2"/>
</dbReference>
<dbReference type="PANTHER" id="PTHR42659:SF2">
    <property type="entry name" value="XANTHINE DEHYDROGENASE SUBUNIT C-RELATED"/>
    <property type="match status" value="1"/>
</dbReference>
<evidence type="ECO:0000256" key="1">
    <source>
        <dbReference type="ARBA" id="ARBA00022630"/>
    </source>
</evidence>
<evidence type="ECO:0000259" key="4">
    <source>
        <dbReference type="PROSITE" id="PS51387"/>
    </source>
</evidence>
<dbReference type="EMBL" id="FNFV01000003">
    <property type="protein sequence ID" value="SDK61820.1"/>
    <property type="molecule type" value="Genomic_DNA"/>
</dbReference>
<protein>
    <submittedName>
        <fullName evidence="5">CO or xanthine dehydrogenase, FAD-binding subunit</fullName>
    </submittedName>
</protein>
<dbReference type="SUPFAM" id="SSF56176">
    <property type="entry name" value="FAD-binding/transporter-associated domain-like"/>
    <property type="match status" value="1"/>
</dbReference>
<accession>A0A1G9DD98</accession>
<dbReference type="InterPro" id="IPR002346">
    <property type="entry name" value="Mopterin_DH_FAD-bd"/>
</dbReference>
<dbReference type="RefSeq" id="WP_211295333.1">
    <property type="nucleotide sequence ID" value="NZ_FNFV01000003.1"/>
</dbReference>
<proteinExistence type="predicted"/>
<dbReference type="SMART" id="SM01092">
    <property type="entry name" value="CO_deh_flav_C"/>
    <property type="match status" value="1"/>
</dbReference>
<name>A0A1G9DD98_9RHOB</name>
<dbReference type="AlphaFoldDB" id="A0A1G9DD98"/>
<dbReference type="InterPro" id="IPR036318">
    <property type="entry name" value="FAD-bd_PCMH-like_sf"/>
</dbReference>
<keyword evidence="2" id="KW-0274">FAD</keyword>
<dbReference type="InterPro" id="IPR036683">
    <property type="entry name" value="CO_DH_flav_C_dom_sf"/>
</dbReference>
<keyword evidence="6" id="KW-1185">Reference proteome</keyword>
<dbReference type="Proteomes" id="UP000199328">
    <property type="component" value="Unassembled WGS sequence"/>
</dbReference>
<keyword evidence="1" id="KW-0285">Flavoprotein</keyword>
<dbReference type="Gene3D" id="3.30.43.10">
    <property type="entry name" value="Uridine Diphospho-n-acetylenolpyruvylglucosamine Reductase, domain 2"/>
    <property type="match status" value="1"/>
</dbReference>
<dbReference type="InterPro" id="IPR016166">
    <property type="entry name" value="FAD-bd_PCMH"/>
</dbReference>
<dbReference type="GO" id="GO:0016491">
    <property type="term" value="F:oxidoreductase activity"/>
    <property type="evidence" value="ECO:0007669"/>
    <property type="project" value="UniProtKB-KW"/>
</dbReference>
<dbReference type="SUPFAM" id="SSF55447">
    <property type="entry name" value="CO dehydrogenase flavoprotein C-terminal domain-like"/>
    <property type="match status" value="1"/>
</dbReference>
<evidence type="ECO:0000256" key="2">
    <source>
        <dbReference type="ARBA" id="ARBA00022827"/>
    </source>
</evidence>
<reference evidence="6" key="1">
    <citation type="submission" date="2016-10" db="EMBL/GenBank/DDBJ databases">
        <authorList>
            <person name="Varghese N."/>
            <person name="Submissions S."/>
        </authorList>
    </citation>
    <scope>NUCLEOTIDE SEQUENCE [LARGE SCALE GENOMIC DNA]</scope>
    <source>
        <strain evidence="6">CGMCC 1.10789</strain>
    </source>
</reference>
<dbReference type="Gene3D" id="3.30.390.50">
    <property type="entry name" value="CO dehydrogenase flavoprotein, C-terminal domain"/>
    <property type="match status" value="1"/>
</dbReference>
<gene>
    <name evidence="5" type="ORF">SAMN05216257_103447</name>
</gene>